<organism evidence="3 5">
    <name type="scientific">Medicago truncatula</name>
    <name type="common">Barrel medic</name>
    <name type="synonym">Medicago tribuloides</name>
    <dbReference type="NCBI Taxonomy" id="3880"/>
    <lineage>
        <taxon>Eukaryota</taxon>
        <taxon>Viridiplantae</taxon>
        <taxon>Streptophyta</taxon>
        <taxon>Embryophyta</taxon>
        <taxon>Tracheophyta</taxon>
        <taxon>Spermatophyta</taxon>
        <taxon>Magnoliopsida</taxon>
        <taxon>eudicotyledons</taxon>
        <taxon>Gunneridae</taxon>
        <taxon>Pentapetalae</taxon>
        <taxon>rosids</taxon>
        <taxon>fabids</taxon>
        <taxon>Fabales</taxon>
        <taxon>Fabaceae</taxon>
        <taxon>Papilionoideae</taxon>
        <taxon>50 kb inversion clade</taxon>
        <taxon>NPAAA clade</taxon>
        <taxon>Hologalegina</taxon>
        <taxon>IRL clade</taxon>
        <taxon>Trifolieae</taxon>
        <taxon>Medicago</taxon>
    </lineage>
</organism>
<reference evidence="4" key="3">
    <citation type="submission" date="2015-04" db="UniProtKB">
        <authorList>
            <consortium name="EnsemblPlants"/>
        </authorList>
    </citation>
    <scope>IDENTIFICATION</scope>
    <source>
        <strain evidence="4">cv. Jemalong A17</strain>
    </source>
</reference>
<dbReference type="PANTHER" id="PTHR10353:SF27">
    <property type="entry name" value="BETA-GLUCOSIDASE 47"/>
    <property type="match status" value="1"/>
</dbReference>
<evidence type="ECO:0000313" key="4">
    <source>
        <dbReference type="EnsemblPlants" id="KEH36813"/>
    </source>
</evidence>
<dbReference type="InterPro" id="IPR001360">
    <property type="entry name" value="Glyco_hydro_1"/>
</dbReference>
<dbReference type="STRING" id="3880.A0A072V654"/>
<dbReference type="InterPro" id="IPR017853">
    <property type="entry name" value="GH"/>
</dbReference>
<dbReference type="Proteomes" id="UP000002051">
    <property type="component" value="Chromosome 2"/>
</dbReference>
<keyword evidence="3" id="KW-0378">Hydrolase</keyword>
<dbReference type="EMBL" id="CM001218">
    <property type="protein sequence ID" value="KEH36813.1"/>
    <property type="molecule type" value="Genomic_DNA"/>
</dbReference>
<comment type="similarity">
    <text evidence="1 2">Belongs to the glycosyl hydrolase 1 family.</text>
</comment>
<name>A0A072V654_MEDTR</name>
<dbReference type="SUPFAM" id="SSF51445">
    <property type="entry name" value="(Trans)glycosidases"/>
    <property type="match status" value="1"/>
</dbReference>
<dbReference type="Gene3D" id="3.20.20.80">
    <property type="entry name" value="Glycosidases"/>
    <property type="match status" value="1"/>
</dbReference>
<dbReference type="EnsemblPlants" id="KEH36813">
    <property type="protein sequence ID" value="KEH36813"/>
    <property type="gene ID" value="MTR_2g022730"/>
</dbReference>
<dbReference type="HOGENOM" id="CLU_1306483_0_0_1"/>
<reference evidence="3 4" key="2">
    <citation type="journal article" date="2014" name="BMC Genomics">
        <title>An improved genome release (version Mt4.0) for the model legume Medicago truncatula.</title>
        <authorList>
            <person name="Tang H."/>
            <person name="Krishnakumar V."/>
            <person name="Bidwell S."/>
            <person name="Rosen B."/>
            <person name="Chan A."/>
            <person name="Zhou S."/>
            <person name="Gentzbittel L."/>
            <person name="Childs K.L."/>
            <person name="Yandell M."/>
            <person name="Gundlach H."/>
            <person name="Mayer K.F."/>
            <person name="Schwartz D.C."/>
            <person name="Town C.D."/>
        </authorList>
    </citation>
    <scope>GENOME REANNOTATION</scope>
    <source>
        <strain evidence="3">A17</strain>
        <strain evidence="4">cv. Jemalong A17</strain>
    </source>
</reference>
<reference evidence="3 4" key="1">
    <citation type="journal article" date="2011" name="Nature">
        <title>The Medicago genome provides insight into the evolution of rhizobial symbioses.</title>
        <authorList>
            <person name="Young N.D."/>
            <person name="Debelle F."/>
            <person name="Oldroyd G.E."/>
            <person name="Geurts R."/>
            <person name="Cannon S.B."/>
            <person name="Udvardi M.K."/>
            <person name="Benedito V.A."/>
            <person name="Mayer K.F."/>
            <person name="Gouzy J."/>
            <person name="Schoof H."/>
            <person name="Van de Peer Y."/>
            <person name="Proost S."/>
            <person name="Cook D.R."/>
            <person name="Meyers B.C."/>
            <person name="Spannagl M."/>
            <person name="Cheung F."/>
            <person name="De Mita S."/>
            <person name="Krishnakumar V."/>
            <person name="Gundlach H."/>
            <person name="Zhou S."/>
            <person name="Mudge J."/>
            <person name="Bharti A.K."/>
            <person name="Murray J.D."/>
            <person name="Naoumkina M.A."/>
            <person name="Rosen B."/>
            <person name="Silverstein K.A."/>
            <person name="Tang H."/>
            <person name="Rombauts S."/>
            <person name="Zhao P.X."/>
            <person name="Zhou P."/>
            <person name="Barbe V."/>
            <person name="Bardou P."/>
            <person name="Bechner M."/>
            <person name="Bellec A."/>
            <person name="Berger A."/>
            <person name="Berges H."/>
            <person name="Bidwell S."/>
            <person name="Bisseling T."/>
            <person name="Choisne N."/>
            <person name="Couloux A."/>
            <person name="Denny R."/>
            <person name="Deshpande S."/>
            <person name="Dai X."/>
            <person name="Doyle J.J."/>
            <person name="Dudez A.M."/>
            <person name="Farmer A.D."/>
            <person name="Fouteau S."/>
            <person name="Franken C."/>
            <person name="Gibelin C."/>
            <person name="Gish J."/>
            <person name="Goldstein S."/>
            <person name="Gonzalez A.J."/>
            <person name="Green P.J."/>
            <person name="Hallab A."/>
            <person name="Hartog M."/>
            <person name="Hua A."/>
            <person name="Humphray S.J."/>
            <person name="Jeong D.H."/>
            <person name="Jing Y."/>
            <person name="Jocker A."/>
            <person name="Kenton S.M."/>
            <person name="Kim D.J."/>
            <person name="Klee K."/>
            <person name="Lai H."/>
            <person name="Lang C."/>
            <person name="Lin S."/>
            <person name="Macmil S.L."/>
            <person name="Magdelenat G."/>
            <person name="Matthews L."/>
            <person name="McCorrison J."/>
            <person name="Monaghan E.L."/>
            <person name="Mun J.H."/>
            <person name="Najar F.Z."/>
            <person name="Nicholson C."/>
            <person name="Noirot C."/>
            <person name="O'Bleness M."/>
            <person name="Paule C.R."/>
            <person name="Poulain J."/>
            <person name="Prion F."/>
            <person name="Qin B."/>
            <person name="Qu C."/>
            <person name="Retzel E.F."/>
            <person name="Riddle C."/>
            <person name="Sallet E."/>
            <person name="Samain S."/>
            <person name="Samson N."/>
            <person name="Sanders I."/>
            <person name="Saurat O."/>
            <person name="Scarpelli C."/>
            <person name="Schiex T."/>
            <person name="Segurens B."/>
            <person name="Severin A.J."/>
            <person name="Sherrier D.J."/>
            <person name="Shi R."/>
            <person name="Sims S."/>
            <person name="Singer S.R."/>
            <person name="Sinharoy S."/>
            <person name="Sterck L."/>
            <person name="Viollet A."/>
            <person name="Wang B.B."/>
            <person name="Wang K."/>
            <person name="Wang M."/>
            <person name="Wang X."/>
            <person name="Warfsmann J."/>
            <person name="Weissenbach J."/>
            <person name="White D.D."/>
            <person name="White J.D."/>
            <person name="Wiley G.B."/>
            <person name="Wincker P."/>
            <person name="Xing Y."/>
            <person name="Yang L."/>
            <person name="Yao Z."/>
            <person name="Ying F."/>
            <person name="Zhai J."/>
            <person name="Zhou L."/>
            <person name="Zuber A."/>
            <person name="Denarie J."/>
            <person name="Dixon R.A."/>
            <person name="May G.D."/>
            <person name="Schwartz D.C."/>
            <person name="Rogers J."/>
            <person name="Quetier F."/>
            <person name="Town C.D."/>
            <person name="Roe B.A."/>
        </authorList>
    </citation>
    <scope>NUCLEOTIDE SEQUENCE [LARGE SCALE GENOMIC DNA]</scope>
    <source>
        <strain evidence="3">A17</strain>
        <strain evidence="4">cv. Jemalong A17</strain>
    </source>
</reference>
<evidence type="ECO:0000256" key="2">
    <source>
        <dbReference type="RuleBase" id="RU003690"/>
    </source>
</evidence>
<dbReference type="GO" id="GO:0004553">
    <property type="term" value="F:hydrolase activity, hydrolyzing O-glycosyl compounds"/>
    <property type="evidence" value="ECO:0007669"/>
    <property type="project" value="InterPro"/>
</dbReference>
<dbReference type="PANTHER" id="PTHR10353">
    <property type="entry name" value="GLYCOSYL HYDROLASE"/>
    <property type="match status" value="1"/>
</dbReference>
<sequence length="211" mass="24397">MGILRESLLLLPLIFDVYRTKYQTALAWLYVHPQGMENIVTYIKERYNNVPIFITKNGFRTSENSHPTTEDELNDVKRVEYMYMSSYLDSLATAISTIAVIDAYDERSKPEHNSKRAKEQLQCKANGNKARQAAAKKQQRKQVQQNKNRSCTKPATSYFAKRDLKSIWGFGVLPSLLLMEERENAFGSFNGAHRRLRAQCWNDFSSNFLLV</sequence>
<gene>
    <name evidence="3" type="ordered locus">MTR_2g022730</name>
</gene>
<protein>
    <submittedName>
        <fullName evidence="3">Glycoside hydrolase family 1 protein</fullName>
    </submittedName>
</protein>
<evidence type="ECO:0000256" key="1">
    <source>
        <dbReference type="ARBA" id="ARBA00010838"/>
    </source>
</evidence>
<evidence type="ECO:0000313" key="5">
    <source>
        <dbReference type="Proteomes" id="UP000002051"/>
    </source>
</evidence>
<evidence type="ECO:0000313" key="3">
    <source>
        <dbReference type="EMBL" id="KEH36813.1"/>
    </source>
</evidence>
<keyword evidence="5" id="KW-1185">Reference proteome</keyword>
<proteinExistence type="inferred from homology"/>
<dbReference type="AlphaFoldDB" id="A0A072V654"/>
<dbReference type="Pfam" id="PF00232">
    <property type="entry name" value="Glyco_hydro_1"/>
    <property type="match status" value="1"/>
</dbReference>
<dbReference type="GO" id="GO:0005975">
    <property type="term" value="P:carbohydrate metabolic process"/>
    <property type="evidence" value="ECO:0007669"/>
    <property type="project" value="InterPro"/>
</dbReference>
<accession>A0A072V654</accession>